<evidence type="ECO:0000256" key="4">
    <source>
        <dbReference type="ARBA" id="ARBA00022777"/>
    </source>
</evidence>
<feature type="domain" description="Four-carbon acid sugar kinase nucleotide binding" evidence="8">
    <location>
        <begin position="255"/>
        <end position="360"/>
    </location>
</feature>
<keyword evidence="4" id="KW-0418">Kinase</keyword>
<dbReference type="RefSeq" id="WP_134530913.1">
    <property type="nucleotide sequence ID" value="NZ_CAADJA010000002.1"/>
</dbReference>
<keyword evidence="6" id="KW-0119">Carbohydrate metabolism</keyword>
<evidence type="ECO:0000256" key="3">
    <source>
        <dbReference type="ARBA" id="ARBA00022741"/>
    </source>
</evidence>
<keyword evidence="5" id="KW-0067">ATP-binding</keyword>
<sequence>MPDSASGHNLFIIADDFTGANDAGLQLAKKSAPVKVLFSWDCATQSDEHRVLVINTDSRAVSAEQAAKRVGQAMAAYGKFSDSGYLYKKIDSTLRGNLGAEIEAILTSGYASFAIVAPALPALGRTTVDGCCYINGISLMETEFVSDPKTPVISASIKACLKQQTSLPIAEISLAQLRSGNFIETLNQLIAEQISIVVVDAVAESDLKLIGLSLKHLNTKPLLVGSAGLINQIPFIPNIDTVNGENDKNCTGPALIIAGSMSEITQQQINYVQQRNLADLVDIEVDSLLSSSSDWLIKSYAEQVLTIINQQRHCIVRTAPHPQQRERITDLCHQYQLTRTELGERVSEFFGQLTALILSQIGGRRSDVNRR</sequence>
<accession>A0A484ZC51</accession>
<name>A0A484ZC51_9GAMM</name>
<dbReference type="Pfam" id="PF17042">
    <property type="entry name" value="NBD_C"/>
    <property type="match status" value="1"/>
</dbReference>
<evidence type="ECO:0000313" key="10">
    <source>
        <dbReference type="Proteomes" id="UP000373449"/>
    </source>
</evidence>
<dbReference type="Gene3D" id="3.40.50.10840">
    <property type="entry name" value="Putative sugar-binding, N-terminal domain"/>
    <property type="match status" value="1"/>
</dbReference>
<evidence type="ECO:0000256" key="2">
    <source>
        <dbReference type="ARBA" id="ARBA00022679"/>
    </source>
</evidence>
<evidence type="ECO:0000313" key="9">
    <source>
        <dbReference type="EMBL" id="VFS45565.1"/>
    </source>
</evidence>
<keyword evidence="2" id="KW-0808">Transferase</keyword>
<dbReference type="Pfam" id="PF07005">
    <property type="entry name" value="SBD_N"/>
    <property type="match status" value="1"/>
</dbReference>
<proteinExistence type="inferred from homology"/>
<evidence type="ECO:0000259" key="8">
    <source>
        <dbReference type="Pfam" id="PF17042"/>
    </source>
</evidence>
<dbReference type="AlphaFoldDB" id="A0A484ZC51"/>
<protein>
    <submittedName>
        <fullName evidence="9">Uncharacterized protein conserved in bacteria</fullName>
    </submittedName>
</protein>
<evidence type="ECO:0000256" key="5">
    <source>
        <dbReference type="ARBA" id="ARBA00022840"/>
    </source>
</evidence>
<gene>
    <name evidence="9" type="ORF">NCTC12282_00443</name>
</gene>
<dbReference type="EMBL" id="CAADJA010000002">
    <property type="protein sequence ID" value="VFS45565.1"/>
    <property type="molecule type" value="Genomic_DNA"/>
</dbReference>
<dbReference type="GO" id="GO:0005524">
    <property type="term" value="F:ATP binding"/>
    <property type="evidence" value="ECO:0007669"/>
    <property type="project" value="UniProtKB-KW"/>
</dbReference>
<evidence type="ECO:0000256" key="6">
    <source>
        <dbReference type="ARBA" id="ARBA00023277"/>
    </source>
</evidence>
<dbReference type="InterPro" id="IPR042213">
    <property type="entry name" value="NBD_C_sf"/>
</dbReference>
<dbReference type="InterPro" id="IPR031475">
    <property type="entry name" value="NBD_C"/>
</dbReference>
<dbReference type="Proteomes" id="UP000373449">
    <property type="component" value="Unassembled WGS sequence"/>
</dbReference>
<dbReference type="InterPro" id="IPR037051">
    <property type="entry name" value="4-carb_acid_sugar_kinase_N_sf"/>
</dbReference>
<dbReference type="GO" id="GO:0016301">
    <property type="term" value="F:kinase activity"/>
    <property type="evidence" value="ECO:0007669"/>
    <property type="project" value="UniProtKB-KW"/>
</dbReference>
<dbReference type="InterPro" id="IPR010737">
    <property type="entry name" value="4-carb_acid_sugar_kinase_N"/>
</dbReference>
<dbReference type="SUPFAM" id="SSF142764">
    <property type="entry name" value="YgbK-like"/>
    <property type="match status" value="1"/>
</dbReference>
<comment type="similarity">
    <text evidence="1">Belongs to the four-carbon acid sugar kinase family.</text>
</comment>
<evidence type="ECO:0000256" key="1">
    <source>
        <dbReference type="ARBA" id="ARBA00005715"/>
    </source>
</evidence>
<dbReference type="Gene3D" id="3.40.980.20">
    <property type="entry name" value="Four-carbon acid sugar kinase, nucleotide binding domain"/>
    <property type="match status" value="1"/>
</dbReference>
<keyword evidence="3" id="KW-0547">Nucleotide-binding</keyword>
<evidence type="ECO:0000259" key="7">
    <source>
        <dbReference type="Pfam" id="PF07005"/>
    </source>
</evidence>
<organism evidence="9 10">
    <name type="scientific">Budvicia aquatica</name>
    <dbReference type="NCBI Taxonomy" id="82979"/>
    <lineage>
        <taxon>Bacteria</taxon>
        <taxon>Pseudomonadati</taxon>
        <taxon>Pseudomonadota</taxon>
        <taxon>Gammaproteobacteria</taxon>
        <taxon>Enterobacterales</taxon>
        <taxon>Budviciaceae</taxon>
        <taxon>Budvicia</taxon>
    </lineage>
</organism>
<feature type="domain" description="Four-carbon acid sugar kinase N-terminal" evidence="7">
    <location>
        <begin position="11"/>
        <end position="232"/>
    </location>
</feature>
<reference evidence="9 10" key="1">
    <citation type="submission" date="2019-03" db="EMBL/GenBank/DDBJ databases">
        <authorList>
            <consortium name="Pathogen Informatics"/>
        </authorList>
    </citation>
    <scope>NUCLEOTIDE SEQUENCE [LARGE SCALE GENOMIC DNA]</scope>
    <source>
        <strain evidence="9 10">NCTC12282</strain>
    </source>
</reference>